<dbReference type="FunFam" id="3.40.50.2000:FF:000064">
    <property type="entry name" value="Glycosyltransferase"/>
    <property type="match status" value="1"/>
</dbReference>
<dbReference type="Pfam" id="PF00201">
    <property type="entry name" value="UDPGT"/>
    <property type="match status" value="1"/>
</dbReference>
<dbReference type="GO" id="GO:0035251">
    <property type="term" value="F:UDP-glucosyltransferase activity"/>
    <property type="evidence" value="ECO:0007669"/>
    <property type="project" value="TreeGrafter"/>
</dbReference>
<dbReference type="AlphaFoldDB" id="A0AAD5Z8K7"/>
<protein>
    <recommendedName>
        <fullName evidence="5">Glycosyltransferase</fullName>
        <ecNumber evidence="5">2.4.1.-</ecNumber>
    </recommendedName>
</protein>
<dbReference type="FunFam" id="3.40.50.2000:FF:000103">
    <property type="entry name" value="Glycosyltransferase"/>
    <property type="match status" value="1"/>
</dbReference>
<reference evidence="6 7" key="1">
    <citation type="journal article" date="2022" name="Cell">
        <title>Repeat-based holocentromeres influence genome architecture and karyotype evolution.</title>
        <authorList>
            <person name="Hofstatter P.G."/>
            <person name="Thangavel G."/>
            <person name="Lux T."/>
            <person name="Neumann P."/>
            <person name="Vondrak T."/>
            <person name="Novak P."/>
            <person name="Zhang M."/>
            <person name="Costa L."/>
            <person name="Castellani M."/>
            <person name="Scott A."/>
            <person name="Toegelov H."/>
            <person name="Fuchs J."/>
            <person name="Mata-Sucre Y."/>
            <person name="Dias Y."/>
            <person name="Vanzela A.L.L."/>
            <person name="Huettel B."/>
            <person name="Almeida C.C.S."/>
            <person name="Simkova H."/>
            <person name="Souza G."/>
            <person name="Pedrosa-Harand A."/>
            <person name="Macas J."/>
            <person name="Mayer K.F.X."/>
            <person name="Houben A."/>
            <person name="Marques A."/>
        </authorList>
    </citation>
    <scope>NUCLEOTIDE SEQUENCE [LARGE SCALE GENOMIC DNA]</scope>
    <source>
        <strain evidence="6">RhyTen1mFocal</strain>
    </source>
</reference>
<comment type="caution">
    <text evidence="6">The sequence shown here is derived from an EMBL/GenBank/DDBJ whole genome shotgun (WGS) entry which is preliminary data.</text>
</comment>
<dbReference type="InterPro" id="IPR002213">
    <property type="entry name" value="UDP_glucos_trans"/>
</dbReference>
<dbReference type="PANTHER" id="PTHR48047:SF107">
    <property type="entry name" value="UDP-GLYCOSYLTRANSFERASE 92A1-LIKE"/>
    <property type="match status" value="1"/>
</dbReference>
<dbReference type="PANTHER" id="PTHR48047">
    <property type="entry name" value="GLYCOSYLTRANSFERASE"/>
    <property type="match status" value="1"/>
</dbReference>
<comment type="similarity">
    <text evidence="1 4">Belongs to the UDP-glycosyltransferase family.</text>
</comment>
<dbReference type="InterPro" id="IPR035595">
    <property type="entry name" value="UDP_glycos_trans_CS"/>
</dbReference>
<dbReference type="SUPFAM" id="SSF53756">
    <property type="entry name" value="UDP-Glycosyltransferase/glycogen phosphorylase"/>
    <property type="match status" value="1"/>
</dbReference>
<keyword evidence="7" id="KW-1185">Reference proteome</keyword>
<evidence type="ECO:0000256" key="4">
    <source>
        <dbReference type="RuleBase" id="RU003718"/>
    </source>
</evidence>
<name>A0AAD5Z8K7_9POAL</name>
<keyword evidence="2 4" id="KW-0328">Glycosyltransferase</keyword>
<organism evidence="6 7">
    <name type="scientific">Rhynchospora tenuis</name>
    <dbReference type="NCBI Taxonomy" id="198213"/>
    <lineage>
        <taxon>Eukaryota</taxon>
        <taxon>Viridiplantae</taxon>
        <taxon>Streptophyta</taxon>
        <taxon>Embryophyta</taxon>
        <taxon>Tracheophyta</taxon>
        <taxon>Spermatophyta</taxon>
        <taxon>Magnoliopsida</taxon>
        <taxon>Liliopsida</taxon>
        <taxon>Poales</taxon>
        <taxon>Cyperaceae</taxon>
        <taxon>Cyperoideae</taxon>
        <taxon>Rhynchosporeae</taxon>
        <taxon>Rhynchospora</taxon>
    </lineage>
</organism>
<dbReference type="EC" id="2.4.1.-" evidence="5"/>
<dbReference type="CDD" id="cd03784">
    <property type="entry name" value="GT1_Gtf-like"/>
    <property type="match status" value="1"/>
</dbReference>
<keyword evidence="3 4" id="KW-0808">Transferase</keyword>
<evidence type="ECO:0000256" key="3">
    <source>
        <dbReference type="ARBA" id="ARBA00022679"/>
    </source>
</evidence>
<dbReference type="PROSITE" id="PS00375">
    <property type="entry name" value="UDPGT"/>
    <property type="match status" value="1"/>
</dbReference>
<evidence type="ECO:0000313" key="6">
    <source>
        <dbReference type="EMBL" id="KAJ3688897.1"/>
    </source>
</evidence>
<evidence type="ECO:0000313" key="7">
    <source>
        <dbReference type="Proteomes" id="UP001210211"/>
    </source>
</evidence>
<evidence type="ECO:0000256" key="2">
    <source>
        <dbReference type="ARBA" id="ARBA00022676"/>
    </source>
</evidence>
<dbReference type="EMBL" id="JAMRDG010000002">
    <property type="protein sequence ID" value="KAJ3688897.1"/>
    <property type="molecule type" value="Genomic_DNA"/>
</dbReference>
<evidence type="ECO:0000256" key="1">
    <source>
        <dbReference type="ARBA" id="ARBA00009995"/>
    </source>
</evidence>
<sequence length="499" mass="55961">MATAINIVLFPYLAQGHLIPFLDLAKLLEQHTHESSSISITLLSTPRNIQNLQSLLPSTSKINLHSLPFDPVAHGLPPHVENTDSCPTPSHIHNVSVASRSLQPQFKEFVKQQLASNPQLKLYLISDVFFSWTIPIAKKLSIPHAVFTTCGALGTATFMSMWLHLPHRQTDEEYFRVPGFPDWFRLHRSQLSHANRVTDGTGELYKFVSSSISFSLQSDRMICNTIEELEPLGLQALRAVTGINTICTIGPLVPLQGAKLYQRAGKKLGIKHEACLQWLDMQPEHSVMYICFGSQSTITAAQMLALAQGLESSGIPFVWVIRPPFGTENYEAKEVDHEDDEKQQLQKWLPQGFIERINGTKQGLLVWRWAPQLEILTHKATGAFLSHCGWNSTLESLSRGIPLIGWPMAAEQFFNAKMLEEELGVLVEINRGIEHELESREVERVVKEVISGGKGKEMRNRAAICKEIMMNAVAKNEESGKKGSSLRSLDELVKFFMNH</sequence>
<proteinExistence type="inferred from homology"/>
<accession>A0AAD5Z8K7</accession>
<gene>
    <name evidence="6" type="ORF">LUZ61_018061</name>
</gene>
<evidence type="ECO:0000256" key="5">
    <source>
        <dbReference type="RuleBase" id="RU362057"/>
    </source>
</evidence>
<dbReference type="Gene3D" id="3.40.50.2000">
    <property type="entry name" value="Glycogen Phosphorylase B"/>
    <property type="match status" value="2"/>
</dbReference>
<dbReference type="Proteomes" id="UP001210211">
    <property type="component" value="Unassembled WGS sequence"/>
</dbReference>